<feature type="transmembrane region" description="Helical" evidence="14">
    <location>
        <begin position="122"/>
        <end position="151"/>
    </location>
</feature>
<evidence type="ECO:0000256" key="8">
    <source>
        <dbReference type="ARBA" id="ARBA00023053"/>
    </source>
</evidence>
<dbReference type="OrthoDB" id="546820at2759"/>
<dbReference type="GO" id="GO:0005307">
    <property type="term" value="F:choline:sodium symporter activity"/>
    <property type="evidence" value="ECO:0007669"/>
    <property type="project" value="TreeGrafter"/>
</dbReference>
<feature type="transmembrane region" description="Helical" evidence="14">
    <location>
        <begin position="463"/>
        <end position="486"/>
    </location>
</feature>
<keyword evidence="5" id="KW-0769">Symport</keyword>
<feature type="transmembrane region" description="Helical" evidence="14">
    <location>
        <begin position="366"/>
        <end position="386"/>
    </location>
</feature>
<keyword evidence="7 14" id="KW-1133">Transmembrane helix</keyword>
<feature type="transmembrane region" description="Helical" evidence="14">
    <location>
        <begin position="305"/>
        <end position="327"/>
    </location>
</feature>
<feature type="transmembrane region" description="Helical" evidence="14">
    <location>
        <begin position="420"/>
        <end position="443"/>
    </location>
</feature>
<sequence length="538" mass="58397">MTVNIPGIVAVAVFYVAILVIGVIAGRKTSKSTSNDAVLLADRSFGIFVSCFTITATMVGGGYINGSAESAAWNGLVQTQAPVGYCLALLLGAIFYAPKMREEKYITMFDPFQLKYGKKVGAILFIPHILGDLFWSAAVLAALGATISIILDMNATVAIVVSAAVAIIYTVFGGLYSVAYTDVIQLFFIAIGLVVACPFSLMHPSVDLSRISDTWRGDIPTNTIGSYVDVFLLCTMGGIPWQSFYQRTLACKTVQVARVSTLIASVFSFSLAVPPIIMGFAGAAADWNATDYQGPLPIPEDMKSYILPLTLTYLTPLPVSIIGIGAISAAVMSSADSCILATSSVFSKNIYAEIIRPQATEKELIWVLRISIVVVGALGTLIAVFSKTIYGLYVLCSDMMYVVLFPQLTIVLYMPSSNAYGCMAGFFVSLILRLASGEPVLGIPPGIKFPYFDEEAQKQLFPFRTFAMLVGTISIIAVSYTTDAIFSRGILPRKYDFLKSYRHRTIKRRYSKCDFLENSNKEQIITLNSIKNNVDPET</sequence>
<feature type="transmembrane region" description="Helical" evidence="14">
    <location>
        <begin position="262"/>
        <end position="285"/>
    </location>
</feature>
<evidence type="ECO:0000256" key="2">
    <source>
        <dbReference type="ARBA" id="ARBA00006434"/>
    </source>
</evidence>
<keyword evidence="8" id="KW-0915">Sodium</keyword>
<evidence type="ECO:0000256" key="11">
    <source>
        <dbReference type="ARBA" id="ARBA00023180"/>
    </source>
</evidence>
<feature type="transmembrane region" description="Helical" evidence="14">
    <location>
        <begin position="6"/>
        <end position="25"/>
    </location>
</feature>
<dbReference type="GO" id="GO:0005886">
    <property type="term" value="C:plasma membrane"/>
    <property type="evidence" value="ECO:0007669"/>
    <property type="project" value="TreeGrafter"/>
</dbReference>
<evidence type="ECO:0000313" key="15">
    <source>
        <dbReference type="EMBL" id="CAG5136334.1"/>
    </source>
</evidence>
<evidence type="ECO:0000313" key="16">
    <source>
        <dbReference type="Proteomes" id="UP000678393"/>
    </source>
</evidence>
<evidence type="ECO:0000256" key="14">
    <source>
        <dbReference type="SAM" id="Phobius"/>
    </source>
</evidence>
<keyword evidence="9" id="KW-0406">Ion transport</keyword>
<gene>
    <name evidence="15" type="ORF">CUNI_LOCUS21892</name>
</gene>
<evidence type="ECO:0000256" key="6">
    <source>
        <dbReference type="ARBA" id="ARBA00022979"/>
    </source>
</evidence>
<dbReference type="PROSITE" id="PS50283">
    <property type="entry name" value="NA_SOLUT_SYMP_3"/>
    <property type="match status" value="1"/>
</dbReference>
<evidence type="ECO:0000256" key="13">
    <source>
        <dbReference type="RuleBase" id="RU362091"/>
    </source>
</evidence>
<evidence type="ECO:0000256" key="3">
    <source>
        <dbReference type="ARBA" id="ARBA00022448"/>
    </source>
</evidence>
<evidence type="ECO:0008006" key="17">
    <source>
        <dbReference type="Google" id="ProtNLM"/>
    </source>
</evidence>
<keyword evidence="6" id="KW-0530">Neurotransmitter biosynthesis</keyword>
<evidence type="ECO:0000256" key="12">
    <source>
        <dbReference type="ARBA" id="ARBA00023201"/>
    </source>
</evidence>
<keyword evidence="10 14" id="KW-0472">Membrane</keyword>
<evidence type="ECO:0000256" key="10">
    <source>
        <dbReference type="ARBA" id="ARBA00023136"/>
    </source>
</evidence>
<evidence type="ECO:0000256" key="7">
    <source>
        <dbReference type="ARBA" id="ARBA00022989"/>
    </source>
</evidence>
<name>A0A8S4A521_9EUPU</name>
<evidence type="ECO:0000256" key="5">
    <source>
        <dbReference type="ARBA" id="ARBA00022847"/>
    </source>
</evidence>
<dbReference type="CDD" id="cd11474">
    <property type="entry name" value="SLC5sbd_CHT"/>
    <property type="match status" value="1"/>
</dbReference>
<dbReference type="InterPro" id="IPR038377">
    <property type="entry name" value="Na/Glc_symporter_sf"/>
</dbReference>
<dbReference type="Proteomes" id="UP000678393">
    <property type="component" value="Unassembled WGS sequence"/>
</dbReference>
<keyword evidence="11" id="KW-0325">Glycoprotein</keyword>
<dbReference type="InterPro" id="IPR052244">
    <property type="entry name" value="Choline_transporter"/>
</dbReference>
<organism evidence="15 16">
    <name type="scientific">Candidula unifasciata</name>
    <dbReference type="NCBI Taxonomy" id="100452"/>
    <lineage>
        <taxon>Eukaryota</taxon>
        <taxon>Metazoa</taxon>
        <taxon>Spiralia</taxon>
        <taxon>Lophotrochozoa</taxon>
        <taxon>Mollusca</taxon>
        <taxon>Gastropoda</taxon>
        <taxon>Heterobranchia</taxon>
        <taxon>Euthyneura</taxon>
        <taxon>Panpulmonata</taxon>
        <taxon>Eupulmonata</taxon>
        <taxon>Stylommatophora</taxon>
        <taxon>Helicina</taxon>
        <taxon>Helicoidea</taxon>
        <taxon>Geomitridae</taxon>
        <taxon>Candidula</taxon>
    </lineage>
</organism>
<dbReference type="InterPro" id="IPR001734">
    <property type="entry name" value="Na/solute_symporter"/>
</dbReference>
<comment type="caution">
    <text evidence="15">The sequence shown here is derived from an EMBL/GenBank/DDBJ whole genome shotgun (WGS) entry which is preliminary data.</text>
</comment>
<keyword evidence="16" id="KW-1185">Reference proteome</keyword>
<evidence type="ECO:0000256" key="4">
    <source>
        <dbReference type="ARBA" id="ARBA00022692"/>
    </source>
</evidence>
<dbReference type="PANTHER" id="PTHR45897">
    <property type="entry name" value="HIGH-AFFINITY CHOLINE TRANSPORTER 1"/>
    <property type="match status" value="1"/>
</dbReference>
<reference evidence="15" key="1">
    <citation type="submission" date="2021-04" db="EMBL/GenBank/DDBJ databases">
        <authorList>
            <consortium name="Molecular Ecology Group"/>
        </authorList>
    </citation>
    <scope>NUCLEOTIDE SEQUENCE</scope>
</reference>
<keyword evidence="4 14" id="KW-0812">Transmembrane</keyword>
<evidence type="ECO:0000256" key="1">
    <source>
        <dbReference type="ARBA" id="ARBA00004141"/>
    </source>
</evidence>
<dbReference type="GO" id="GO:0008292">
    <property type="term" value="P:acetylcholine biosynthetic process"/>
    <property type="evidence" value="ECO:0007669"/>
    <property type="project" value="TreeGrafter"/>
</dbReference>
<feature type="transmembrane region" description="Helical" evidence="14">
    <location>
        <begin position="224"/>
        <end position="241"/>
    </location>
</feature>
<dbReference type="Pfam" id="PF00474">
    <property type="entry name" value="SSF"/>
    <property type="match status" value="1"/>
</dbReference>
<feature type="transmembrane region" description="Helical" evidence="14">
    <location>
        <begin position="76"/>
        <end position="97"/>
    </location>
</feature>
<protein>
    <recommendedName>
        <fullName evidence="17">High-affinity choline transporter 1</fullName>
    </recommendedName>
</protein>
<dbReference type="PANTHER" id="PTHR45897:SF4">
    <property type="entry name" value="HIGH-AFFINITY CHOLINE TRANSPORTER 1"/>
    <property type="match status" value="1"/>
</dbReference>
<feature type="transmembrane region" description="Helical" evidence="14">
    <location>
        <begin position="45"/>
        <end position="64"/>
    </location>
</feature>
<accession>A0A8S4A521</accession>
<feature type="transmembrane region" description="Helical" evidence="14">
    <location>
        <begin position="186"/>
        <end position="204"/>
    </location>
</feature>
<dbReference type="Gene3D" id="1.20.1730.10">
    <property type="entry name" value="Sodium/glucose cotransporter"/>
    <property type="match status" value="1"/>
</dbReference>
<comment type="similarity">
    <text evidence="2 13">Belongs to the sodium:solute symporter (SSF) (TC 2.A.21) family.</text>
</comment>
<feature type="transmembrane region" description="Helical" evidence="14">
    <location>
        <begin position="157"/>
        <end position="179"/>
    </location>
</feature>
<evidence type="ECO:0000256" key="9">
    <source>
        <dbReference type="ARBA" id="ARBA00023065"/>
    </source>
</evidence>
<keyword evidence="3" id="KW-0813">Transport</keyword>
<proteinExistence type="inferred from homology"/>
<keyword evidence="12" id="KW-0739">Sodium transport</keyword>
<dbReference type="AlphaFoldDB" id="A0A8S4A521"/>
<dbReference type="EMBL" id="CAJHNH020008521">
    <property type="protein sequence ID" value="CAG5136334.1"/>
    <property type="molecule type" value="Genomic_DNA"/>
</dbReference>
<comment type="subcellular location">
    <subcellularLocation>
        <location evidence="1">Membrane</location>
        <topology evidence="1">Multi-pass membrane protein</topology>
    </subcellularLocation>
</comment>